<dbReference type="EMBL" id="CAAGRJ010039378">
    <property type="protein sequence ID" value="VFV46759.1"/>
    <property type="molecule type" value="Genomic_DNA"/>
</dbReference>
<proteinExistence type="predicted"/>
<dbReference type="Proteomes" id="UP000386466">
    <property type="component" value="Unassembled WGS sequence"/>
</dbReference>
<feature type="compositionally biased region" description="Basic and acidic residues" evidence="1">
    <location>
        <begin position="79"/>
        <end position="96"/>
    </location>
</feature>
<reference evidence="2 3" key="1">
    <citation type="submission" date="2019-01" db="EMBL/GenBank/DDBJ databases">
        <authorList>
            <person name="Alioto T."/>
            <person name="Alioto T."/>
        </authorList>
    </citation>
    <scope>NUCLEOTIDE SEQUENCE [LARGE SCALE GENOMIC DNA]</scope>
</reference>
<accession>A0A485PRW9</accession>
<evidence type="ECO:0008006" key="4">
    <source>
        <dbReference type="Google" id="ProtNLM"/>
    </source>
</evidence>
<keyword evidence="3" id="KW-1185">Reference proteome</keyword>
<name>A0A485PRW9_LYNPA</name>
<feature type="region of interest" description="Disordered" evidence="1">
    <location>
        <begin position="65"/>
        <end position="96"/>
    </location>
</feature>
<evidence type="ECO:0000313" key="3">
    <source>
        <dbReference type="Proteomes" id="UP000386466"/>
    </source>
</evidence>
<gene>
    <name evidence="2" type="ORF">LYPA_23C009477</name>
</gene>
<sequence length="96" mass="11219">MDPMQKKVEKKDDKKKEMIMVEVKKEITKKYELGMQVAKIARFYKFTLSICTILKKEGEIRESEAAKGAKRISKQQPHVLEDVEKLPEKKKIPLSQ</sequence>
<evidence type="ECO:0000256" key="1">
    <source>
        <dbReference type="SAM" id="MobiDB-lite"/>
    </source>
</evidence>
<dbReference type="AlphaFoldDB" id="A0A485PRW9"/>
<organism evidence="2 3">
    <name type="scientific">Lynx pardinus</name>
    <name type="common">Iberian lynx</name>
    <name type="synonym">Felis pardina</name>
    <dbReference type="NCBI Taxonomy" id="191816"/>
    <lineage>
        <taxon>Eukaryota</taxon>
        <taxon>Metazoa</taxon>
        <taxon>Chordata</taxon>
        <taxon>Craniata</taxon>
        <taxon>Vertebrata</taxon>
        <taxon>Euteleostomi</taxon>
        <taxon>Mammalia</taxon>
        <taxon>Eutheria</taxon>
        <taxon>Laurasiatheria</taxon>
        <taxon>Carnivora</taxon>
        <taxon>Feliformia</taxon>
        <taxon>Felidae</taxon>
        <taxon>Felinae</taxon>
        <taxon>Lynx</taxon>
    </lineage>
</organism>
<evidence type="ECO:0000313" key="2">
    <source>
        <dbReference type="EMBL" id="VFV46759.1"/>
    </source>
</evidence>
<protein>
    <recommendedName>
        <fullName evidence="4">HTH psq-type domain-containing protein</fullName>
    </recommendedName>
</protein>